<comment type="caution">
    <text evidence="1">The sequence shown here is derived from an EMBL/GenBank/DDBJ whole genome shotgun (WGS) entry which is preliminary data.</text>
</comment>
<feature type="non-terminal residue" evidence="1">
    <location>
        <position position="48"/>
    </location>
</feature>
<name>A0A392VA10_9FABA</name>
<sequence length="48" mass="5473">MFVNSVRGFKERYYVVRPMTLLATDSLYRTEVVIGENGYAQLDADGRA</sequence>
<reference evidence="1 2" key="1">
    <citation type="journal article" date="2018" name="Front. Plant Sci.">
        <title>Red Clover (Trifolium pratense) and Zigzag Clover (T. medium) - A Picture of Genomic Similarities and Differences.</title>
        <authorList>
            <person name="Dluhosova J."/>
            <person name="Istvanek J."/>
            <person name="Nedelnik J."/>
            <person name="Repkova J."/>
        </authorList>
    </citation>
    <scope>NUCLEOTIDE SEQUENCE [LARGE SCALE GENOMIC DNA]</scope>
    <source>
        <strain evidence="2">cv. 10/8</strain>
        <tissue evidence="1">Leaf</tissue>
    </source>
</reference>
<keyword evidence="2" id="KW-1185">Reference proteome</keyword>
<organism evidence="1 2">
    <name type="scientific">Trifolium medium</name>
    <dbReference type="NCBI Taxonomy" id="97028"/>
    <lineage>
        <taxon>Eukaryota</taxon>
        <taxon>Viridiplantae</taxon>
        <taxon>Streptophyta</taxon>
        <taxon>Embryophyta</taxon>
        <taxon>Tracheophyta</taxon>
        <taxon>Spermatophyta</taxon>
        <taxon>Magnoliopsida</taxon>
        <taxon>eudicotyledons</taxon>
        <taxon>Gunneridae</taxon>
        <taxon>Pentapetalae</taxon>
        <taxon>rosids</taxon>
        <taxon>fabids</taxon>
        <taxon>Fabales</taxon>
        <taxon>Fabaceae</taxon>
        <taxon>Papilionoideae</taxon>
        <taxon>50 kb inversion clade</taxon>
        <taxon>NPAAA clade</taxon>
        <taxon>Hologalegina</taxon>
        <taxon>IRL clade</taxon>
        <taxon>Trifolieae</taxon>
        <taxon>Trifolium</taxon>
    </lineage>
</organism>
<protein>
    <submittedName>
        <fullName evidence="1">Uncharacterized protein</fullName>
    </submittedName>
</protein>
<proteinExistence type="predicted"/>
<evidence type="ECO:0000313" key="2">
    <source>
        <dbReference type="Proteomes" id="UP000265520"/>
    </source>
</evidence>
<dbReference type="Proteomes" id="UP000265520">
    <property type="component" value="Unassembled WGS sequence"/>
</dbReference>
<evidence type="ECO:0000313" key="1">
    <source>
        <dbReference type="EMBL" id="MCI83300.1"/>
    </source>
</evidence>
<accession>A0A392VA10</accession>
<dbReference type="AlphaFoldDB" id="A0A392VA10"/>
<dbReference type="EMBL" id="LXQA011063891">
    <property type="protein sequence ID" value="MCI83300.1"/>
    <property type="molecule type" value="Genomic_DNA"/>
</dbReference>